<comment type="caution">
    <text evidence="1">The sequence shown here is derived from an EMBL/GenBank/DDBJ whole genome shotgun (WGS) entry which is preliminary data.</text>
</comment>
<dbReference type="AlphaFoldDB" id="A0AAV4PVK4"/>
<keyword evidence="2" id="KW-1185">Reference proteome</keyword>
<evidence type="ECO:0000313" key="1">
    <source>
        <dbReference type="EMBL" id="GIY00284.1"/>
    </source>
</evidence>
<sequence length="83" mass="9465">MYGEFGDRPRSAKSSLSLNFVQVTKSVMEELATKTDKLHSGRWMDFGIVDLTYSAQKSANDVTTVNSEEYFLMKCNKSEIHYT</sequence>
<dbReference type="Proteomes" id="UP001054837">
    <property type="component" value="Unassembled WGS sequence"/>
</dbReference>
<organism evidence="1 2">
    <name type="scientific">Caerostris darwini</name>
    <dbReference type="NCBI Taxonomy" id="1538125"/>
    <lineage>
        <taxon>Eukaryota</taxon>
        <taxon>Metazoa</taxon>
        <taxon>Ecdysozoa</taxon>
        <taxon>Arthropoda</taxon>
        <taxon>Chelicerata</taxon>
        <taxon>Arachnida</taxon>
        <taxon>Araneae</taxon>
        <taxon>Araneomorphae</taxon>
        <taxon>Entelegynae</taxon>
        <taxon>Araneoidea</taxon>
        <taxon>Araneidae</taxon>
        <taxon>Caerostris</taxon>
    </lineage>
</organism>
<gene>
    <name evidence="1" type="ORF">CDAR_545051</name>
</gene>
<evidence type="ECO:0000313" key="2">
    <source>
        <dbReference type="Proteomes" id="UP001054837"/>
    </source>
</evidence>
<dbReference type="EMBL" id="BPLQ01003400">
    <property type="protein sequence ID" value="GIY00284.1"/>
    <property type="molecule type" value="Genomic_DNA"/>
</dbReference>
<protein>
    <submittedName>
        <fullName evidence="1">Uncharacterized protein</fullName>
    </submittedName>
</protein>
<name>A0AAV4PVK4_9ARAC</name>
<proteinExistence type="predicted"/>
<accession>A0AAV4PVK4</accession>
<reference evidence="1 2" key="1">
    <citation type="submission" date="2021-06" db="EMBL/GenBank/DDBJ databases">
        <title>Caerostris darwini draft genome.</title>
        <authorList>
            <person name="Kono N."/>
            <person name="Arakawa K."/>
        </authorList>
    </citation>
    <scope>NUCLEOTIDE SEQUENCE [LARGE SCALE GENOMIC DNA]</scope>
</reference>